<organism evidence="11 12">
    <name type="scientific">Botryobasidium botryosum (strain FD-172 SS1)</name>
    <dbReference type="NCBI Taxonomy" id="930990"/>
    <lineage>
        <taxon>Eukaryota</taxon>
        <taxon>Fungi</taxon>
        <taxon>Dikarya</taxon>
        <taxon>Basidiomycota</taxon>
        <taxon>Agaricomycotina</taxon>
        <taxon>Agaricomycetes</taxon>
        <taxon>Cantharellales</taxon>
        <taxon>Botryobasidiaceae</taxon>
        <taxon>Botryobasidium</taxon>
    </lineage>
</organism>
<dbReference type="CDD" id="cd18089">
    <property type="entry name" value="SPOUT_Trm10-like"/>
    <property type="match status" value="1"/>
</dbReference>
<comment type="catalytic activity">
    <reaction evidence="8">
        <text>guanosine(9) in tRNA + S-adenosyl-L-methionine = N(1)-methylguanosine(9) in tRNA + S-adenosyl-L-homocysteine + H(+)</text>
        <dbReference type="Rhea" id="RHEA:43156"/>
        <dbReference type="Rhea" id="RHEA-COMP:10367"/>
        <dbReference type="Rhea" id="RHEA-COMP:10368"/>
        <dbReference type="ChEBI" id="CHEBI:15378"/>
        <dbReference type="ChEBI" id="CHEBI:57856"/>
        <dbReference type="ChEBI" id="CHEBI:59789"/>
        <dbReference type="ChEBI" id="CHEBI:73542"/>
        <dbReference type="ChEBI" id="CHEBI:74269"/>
        <dbReference type="EC" id="2.1.1.221"/>
    </reaction>
</comment>
<dbReference type="FunCoup" id="A0A067LZK1">
    <property type="interactions" value="647"/>
</dbReference>
<dbReference type="EC" id="2.1.1.221" evidence="1"/>
<dbReference type="GO" id="GO:0005634">
    <property type="term" value="C:nucleus"/>
    <property type="evidence" value="ECO:0007669"/>
    <property type="project" value="TreeGrafter"/>
</dbReference>
<evidence type="ECO:0000256" key="8">
    <source>
        <dbReference type="ARBA" id="ARBA00048434"/>
    </source>
</evidence>
<evidence type="ECO:0000256" key="3">
    <source>
        <dbReference type="ARBA" id="ARBA00022603"/>
    </source>
</evidence>
<evidence type="ECO:0000256" key="4">
    <source>
        <dbReference type="ARBA" id="ARBA00022679"/>
    </source>
</evidence>
<dbReference type="InterPro" id="IPR007356">
    <property type="entry name" value="tRNA_m1G_MeTrfase_euk"/>
</dbReference>
<name>A0A067LZK1_BOTB1</name>
<evidence type="ECO:0000256" key="6">
    <source>
        <dbReference type="ARBA" id="ARBA00031792"/>
    </source>
</evidence>
<reference evidence="12" key="1">
    <citation type="journal article" date="2014" name="Proc. Natl. Acad. Sci. U.S.A.">
        <title>Extensive sampling of basidiomycete genomes demonstrates inadequacy of the white-rot/brown-rot paradigm for wood decay fungi.</title>
        <authorList>
            <person name="Riley R."/>
            <person name="Salamov A.A."/>
            <person name="Brown D.W."/>
            <person name="Nagy L.G."/>
            <person name="Floudas D."/>
            <person name="Held B.W."/>
            <person name="Levasseur A."/>
            <person name="Lombard V."/>
            <person name="Morin E."/>
            <person name="Otillar R."/>
            <person name="Lindquist E.A."/>
            <person name="Sun H."/>
            <person name="LaButti K.M."/>
            <person name="Schmutz J."/>
            <person name="Jabbour D."/>
            <person name="Luo H."/>
            <person name="Baker S.E."/>
            <person name="Pisabarro A.G."/>
            <person name="Walton J.D."/>
            <person name="Blanchette R.A."/>
            <person name="Henrissat B."/>
            <person name="Martin F."/>
            <person name="Cullen D."/>
            <person name="Hibbett D.S."/>
            <person name="Grigoriev I.V."/>
        </authorList>
    </citation>
    <scope>NUCLEOTIDE SEQUENCE [LARGE SCALE GENOMIC DNA]</scope>
    <source>
        <strain evidence="12">FD-172 SS1</strain>
    </source>
</reference>
<dbReference type="Proteomes" id="UP000027195">
    <property type="component" value="Unassembled WGS sequence"/>
</dbReference>
<feature type="region of interest" description="Disordered" evidence="9">
    <location>
        <begin position="321"/>
        <end position="343"/>
    </location>
</feature>
<protein>
    <recommendedName>
        <fullName evidence="2">tRNA (guanine(9)-N1)-methyltransferase</fullName>
        <ecNumber evidence="1">2.1.1.221</ecNumber>
    </recommendedName>
    <alternativeName>
        <fullName evidence="7">tRNA methyltransferase 10</fullName>
    </alternativeName>
    <alternativeName>
        <fullName evidence="6">tRNA(m1G9)-methyltransferase</fullName>
    </alternativeName>
</protein>
<accession>A0A067LZK1</accession>
<dbReference type="STRING" id="930990.A0A067LZK1"/>
<keyword evidence="5" id="KW-0949">S-adenosyl-L-methionine</keyword>
<evidence type="ECO:0000256" key="5">
    <source>
        <dbReference type="ARBA" id="ARBA00022691"/>
    </source>
</evidence>
<feature type="domain" description="SAM-dependent MTase TRM10-type" evidence="10">
    <location>
        <begin position="98"/>
        <end position="317"/>
    </location>
</feature>
<dbReference type="AlphaFoldDB" id="A0A067LZK1"/>
<gene>
    <name evidence="11" type="ORF">BOTBODRAFT_37566</name>
</gene>
<dbReference type="PANTHER" id="PTHR13563:SF13">
    <property type="entry name" value="TRNA METHYLTRANSFERASE 10 HOMOLOG A"/>
    <property type="match status" value="1"/>
</dbReference>
<dbReference type="InterPro" id="IPR038459">
    <property type="entry name" value="MT_TRM10-typ_sf"/>
</dbReference>
<evidence type="ECO:0000256" key="9">
    <source>
        <dbReference type="SAM" id="MobiDB-lite"/>
    </source>
</evidence>
<dbReference type="HOGENOM" id="CLU_034384_1_0_1"/>
<dbReference type="GO" id="GO:0000049">
    <property type="term" value="F:tRNA binding"/>
    <property type="evidence" value="ECO:0007669"/>
    <property type="project" value="TreeGrafter"/>
</dbReference>
<dbReference type="GO" id="GO:0052905">
    <property type="term" value="F:tRNA (guanosine(9)-N1)-methyltransferase activity"/>
    <property type="evidence" value="ECO:0007669"/>
    <property type="project" value="UniProtKB-EC"/>
</dbReference>
<keyword evidence="12" id="KW-1185">Reference proteome</keyword>
<keyword evidence="3" id="KW-0489">Methyltransferase</keyword>
<dbReference type="PANTHER" id="PTHR13563">
    <property type="entry name" value="TRNA (GUANINE-9-) METHYLTRANSFERASE"/>
    <property type="match status" value="1"/>
</dbReference>
<evidence type="ECO:0000256" key="1">
    <source>
        <dbReference type="ARBA" id="ARBA00012797"/>
    </source>
</evidence>
<feature type="region of interest" description="Disordered" evidence="9">
    <location>
        <begin position="1"/>
        <end position="51"/>
    </location>
</feature>
<dbReference type="GO" id="GO:0002939">
    <property type="term" value="P:tRNA N1-guanine methylation"/>
    <property type="evidence" value="ECO:0007669"/>
    <property type="project" value="TreeGrafter"/>
</dbReference>
<dbReference type="EMBL" id="KL198085">
    <property type="protein sequence ID" value="KDQ08868.1"/>
    <property type="molecule type" value="Genomic_DNA"/>
</dbReference>
<dbReference type="InterPro" id="IPR028564">
    <property type="entry name" value="MT_TRM10-typ"/>
</dbReference>
<sequence length="359" mass="40291">MADFIPSEAAPDANSSGGGLDELIITKIESPTPNDAPPTDSAEPAPTLSKNALKKLRKAERFVEYKKERRAREKEAKKLKKSIAAEKRAAEDVAEGDQGGKKAKKLKQDPFKARIVVDLGFDELMIEKEIQSLCSQLLYTYSSNRNAVHPFTSLLFTSLNGNTRKRLDRLGDASYMRWRGNVQWWEDGFEKLWTNEAVKQPGTDELKEGGEVERAAKESVVYLSADAGEELSELKEGETYIIGGICDKNRYKNLCEDKAKELSIRSAQLPIGKYLAEMKTRKVLTVNQVFDILVHWTESRDWAGAFADVVPKRKFKDINEKKVEEGAGDSNGDAKVEAEPQLEDTVVVKEEGPEFHYWS</sequence>
<dbReference type="InParanoid" id="A0A067LZK1"/>
<evidence type="ECO:0000259" key="10">
    <source>
        <dbReference type="PROSITE" id="PS51675"/>
    </source>
</evidence>
<proteinExistence type="predicted"/>
<evidence type="ECO:0000313" key="11">
    <source>
        <dbReference type="EMBL" id="KDQ08868.1"/>
    </source>
</evidence>
<dbReference type="PROSITE" id="PS51675">
    <property type="entry name" value="SAM_MT_TRM10"/>
    <property type="match status" value="1"/>
</dbReference>
<dbReference type="Gene3D" id="3.40.1280.30">
    <property type="match status" value="1"/>
</dbReference>
<evidence type="ECO:0000313" key="12">
    <source>
        <dbReference type="Proteomes" id="UP000027195"/>
    </source>
</evidence>
<evidence type="ECO:0000256" key="7">
    <source>
        <dbReference type="ARBA" id="ARBA00032166"/>
    </source>
</evidence>
<dbReference type="OrthoDB" id="278300at2759"/>
<evidence type="ECO:0000256" key="2">
    <source>
        <dbReference type="ARBA" id="ARBA00020451"/>
    </source>
</evidence>
<keyword evidence="4" id="KW-0808">Transferase</keyword>